<organism evidence="10 11">
    <name type="scientific">Rubrivivax gelatinosus</name>
    <name type="common">Rhodocyclus gelatinosus</name>
    <name type="synonym">Rhodopseudomonas gelatinosa</name>
    <dbReference type="NCBI Taxonomy" id="28068"/>
    <lineage>
        <taxon>Bacteria</taxon>
        <taxon>Pseudomonadati</taxon>
        <taxon>Pseudomonadota</taxon>
        <taxon>Betaproteobacteria</taxon>
        <taxon>Burkholderiales</taxon>
        <taxon>Sphaerotilaceae</taxon>
        <taxon>Rubrivivax</taxon>
    </lineage>
</organism>
<feature type="transmembrane region" description="Helical" evidence="9">
    <location>
        <begin position="85"/>
        <end position="104"/>
    </location>
</feature>
<dbReference type="PANTHER" id="PTHR30561:SF1">
    <property type="entry name" value="MULTIDRUG TRANSPORTER EMRE"/>
    <property type="match status" value="1"/>
</dbReference>
<evidence type="ECO:0000256" key="1">
    <source>
        <dbReference type="ARBA" id="ARBA00004651"/>
    </source>
</evidence>
<dbReference type="GO" id="GO:0022857">
    <property type="term" value="F:transmembrane transporter activity"/>
    <property type="evidence" value="ECO:0007669"/>
    <property type="project" value="InterPro"/>
</dbReference>
<gene>
    <name evidence="10" type="ORF">EV684_11932</name>
</gene>
<sequence length="108" mass="10954">MNAWLMLAGAIGAELVATTALKLSAGFTRLVPSAVVVVGYGLSFWLLGQVLKTMEVGIVYAIWSGAGLAIIALIGIAFLGESVSAVKLAGLVAVLVGVVLLNLADRSA</sequence>
<dbReference type="FunFam" id="1.10.3730.20:FF:000001">
    <property type="entry name" value="Quaternary ammonium compound resistance transporter SugE"/>
    <property type="match status" value="1"/>
</dbReference>
<evidence type="ECO:0000256" key="7">
    <source>
        <dbReference type="ARBA" id="ARBA00038032"/>
    </source>
</evidence>
<comment type="subcellular location">
    <subcellularLocation>
        <location evidence="1 8">Cell membrane</location>
        <topology evidence="1 8">Multi-pass membrane protein</topology>
    </subcellularLocation>
</comment>
<dbReference type="Pfam" id="PF00893">
    <property type="entry name" value="Multi_Drug_Res"/>
    <property type="match status" value="1"/>
</dbReference>
<dbReference type="InterPro" id="IPR000390">
    <property type="entry name" value="Small_drug/metabolite_transptr"/>
</dbReference>
<reference evidence="10 11" key="1">
    <citation type="submission" date="2019-03" db="EMBL/GenBank/DDBJ databases">
        <title>Genomic Encyclopedia of Type Strains, Phase IV (KMG-IV): sequencing the most valuable type-strain genomes for metagenomic binning, comparative biology and taxonomic classification.</title>
        <authorList>
            <person name="Goeker M."/>
        </authorList>
    </citation>
    <scope>NUCLEOTIDE SEQUENCE [LARGE SCALE GENOMIC DNA]</scope>
    <source>
        <strain evidence="10 11">DSM 1709</strain>
    </source>
</reference>
<dbReference type="InterPro" id="IPR037185">
    <property type="entry name" value="EmrE-like"/>
</dbReference>
<comment type="caution">
    <text evidence="10">The sequence shown here is derived from an EMBL/GenBank/DDBJ whole genome shotgun (WGS) entry which is preliminary data.</text>
</comment>
<dbReference type="GO" id="GO:1990961">
    <property type="term" value="P:xenobiotic detoxification by transmembrane export across the plasma membrane"/>
    <property type="evidence" value="ECO:0007669"/>
    <property type="project" value="UniProtKB-ARBA"/>
</dbReference>
<dbReference type="Gene3D" id="1.10.3730.20">
    <property type="match status" value="1"/>
</dbReference>
<dbReference type="GO" id="GO:0005886">
    <property type="term" value="C:plasma membrane"/>
    <property type="evidence" value="ECO:0007669"/>
    <property type="project" value="UniProtKB-SubCell"/>
</dbReference>
<dbReference type="RefSeq" id="WP_132649549.1">
    <property type="nucleotide sequence ID" value="NZ_CP181386.1"/>
</dbReference>
<feature type="transmembrane region" description="Helical" evidence="9">
    <location>
        <begin position="59"/>
        <end position="79"/>
    </location>
</feature>
<protein>
    <submittedName>
        <fullName evidence="10">Small multidrug resistance pump</fullName>
    </submittedName>
</protein>
<keyword evidence="5 9" id="KW-1133">Transmembrane helix</keyword>
<evidence type="ECO:0000256" key="4">
    <source>
        <dbReference type="ARBA" id="ARBA00022692"/>
    </source>
</evidence>
<evidence type="ECO:0000256" key="8">
    <source>
        <dbReference type="RuleBase" id="RU003942"/>
    </source>
</evidence>
<evidence type="ECO:0000313" key="11">
    <source>
        <dbReference type="Proteomes" id="UP000295106"/>
    </source>
</evidence>
<dbReference type="PANTHER" id="PTHR30561">
    <property type="entry name" value="SMR FAMILY PROTON-DEPENDENT DRUG EFFLUX TRANSPORTER SUGE"/>
    <property type="match status" value="1"/>
</dbReference>
<keyword evidence="3" id="KW-1003">Cell membrane</keyword>
<dbReference type="OrthoDB" id="9808638at2"/>
<dbReference type="GeneID" id="99686469"/>
<evidence type="ECO:0000256" key="5">
    <source>
        <dbReference type="ARBA" id="ARBA00022989"/>
    </source>
</evidence>
<dbReference type="EMBL" id="SLXD01000019">
    <property type="protein sequence ID" value="TCO98003.1"/>
    <property type="molecule type" value="Genomic_DNA"/>
</dbReference>
<dbReference type="AlphaFoldDB" id="A0A4R2M1Z0"/>
<dbReference type="SUPFAM" id="SSF103481">
    <property type="entry name" value="Multidrug resistance efflux transporter EmrE"/>
    <property type="match status" value="1"/>
</dbReference>
<dbReference type="Proteomes" id="UP000295106">
    <property type="component" value="Unassembled WGS sequence"/>
</dbReference>
<keyword evidence="4 8" id="KW-0812">Transmembrane</keyword>
<evidence type="ECO:0000256" key="2">
    <source>
        <dbReference type="ARBA" id="ARBA00022448"/>
    </source>
</evidence>
<evidence type="ECO:0000256" key="6">
    <source>
        <dbReference type="ARBA" id="ARBA00023136"/>
    </source>
</evidence>
<name>A0A4R2M1Z0_RUBGE</name>
<keyword evidence="6 9" id="KW-0472">Membrane</keyword>
<proteinExistence type="inferred from homology"/>
<dbReference type="InterPro" id="IPR045324">
    <property type="entry name" value="Small_multidrug_res"/>
</dbReference>
<evidence type="ECO:0000256" key="9">
    <source>
        <dbReference type="SAM" id="Phobius"/>
    </source>
</evidence>
<feature type="transmembrane region" description="Helical" evidence="9">
    <location>
        <begin position="27"/>
        <end position="47"/>
    </location>
</feature>
<accession>A0A4R2M1Z0</accession>
<evidence type="ECO:0000256" key="3">
    <source>
        <dbReference type="ARBA" id="ARBA00022475"/>
    </source>
</evidence>
<evidence type="ECO:0000313" key="10">
    <source>
        <dbReference type="EMBL" id="TCO98003.1"/>
    </source>
</evidence>
<keyword evidence="2" id="KW-0813">Transport</keyword>
<comment type="similarity">
    <text evidence="7 8">Belongs to the drug/metabolite transporter (DMT) superfamily. Small multidrug resistance (SMR) (TC 2.A.7.1) family.</text>
</comment>